<evidence type="ECO:0000256" key="1">
    <source>
        <dbReference type="SAM" id="Phobius"/>
    </source>
</evidence>
<feature type="non-terminal residue" evidence="2">
    <location>
        <position position="64"/>
    </location>
</feature>
<name>A0A354Z1W8_9FIRM</name>
<dbReference type="AlphaFoldDB" id="A0A354Z1W8"/>
<feature type="transmembrane region" description="Helical" evidence="1">
    <location>
        <begin position="6"/>
        <end position="23"/>
    </location>
</feature>
<keyword evidence="1" id="KW-1133">Transmembrane helix</keyword>
<comment type="caution">
    <text evidence="2">The sequence shown here is derived from an EMBL/GenBank/DDBJ whole genome shotgun (WGS) entry which is preliminary data.</text>
</comment>
<feature type="non-terminal residue" evidence="2">
    <location>
        <position position="1"/>
    </location>
</feature>
<gene>
    <name evidence="2" type="ORF">DDZ44_11020</name>
</gene>
<dbReference type="EMBL" id="DNZF01000238">
    <property type="protein sequence ID" value="HBK54457.1"/>
    <property type="molecule type" value="Genomic_DNA"/>
</dbReference>
<evidence type="ECO:0000313" key="3">
    <source>
        <dbReference type="Proteomes" id="UP000263273"/>
    </source>
</evidence>
<evidence type="ECO:0000313" key="2">
    <source>
        <dbReference type="EMBL" id="HBK54457.1"/>
    </source>
</evidence>
<keyword evidence="1" id="KW-0472">Membrane</keyword>
<accession>A0A354Z1W8</accession>
<proteinExistence type="predicted"/>
<sequence length="64" mass="6963">VKAYGILISVTTIVTMVALRVLGFDYVITIGIIVGLLDILPVLGPGAFFLPWIIWHFVAGDLHL</sequence>
<reference evidence="2 3" key="1">
    <citation type="journal article" date="2018" name="Nat. Biotechnol.">
        <title>A standardized bacterial taxonomy based on genome phylogeny substantially revises the tree of life.</title>
        <authorList>
            <person name="Parks D.H."/>
            <person name="Chuvochina M."/>
            <person name="Waite D.W."/>
            <person name="Rinke C."/>
            <person name="Skarshewski A."/>
            <person name="Chaumeil P.A."/>
            <person name="Hugenholtz P."/>
        </authorList>
    </citation>
    <scope>NUCLEOTIDE SEQUENCE [LARGE SCALE GENOMIC DNA]</scope>
    <source>
        <strain evidence="2">UBA10948</strain>
    </source>
</reference>
<keyword evidence="1" id="KW-0812">Transmembrane</keyword>
<feature type="transmembrane region" description="Helical" evidence="1">
    <location>
        <begin position="30"/>
        <end position="55"/>
    </location>
</feature>
<dbReference type="Proteomes" id="UP000263273">
    <property type="component" value="Unassembled WGS sequence"/>
</dbReference>
<organism evidence="2 3">
    <name type="scientific">Syntrophomonas wolfei</name>
    <dbReference type="NCBI Taxonomy" id="863"/>
    <lineage>
        <taxon>Bacteria</taxon>
        <taxon>Bacillati</taxon>
        <taxon>Bacillota</taxon>
        <taxon>Clostridia</taxon>
        <taxon>Eubacteriales</taxon>
        <taxon>Syntrophomonadaceae</taxon>
        <taxon>Syntrophomonas</taxon>
    </lineage>
</organism>
<protein>
    <submittedName>
        <fullName evidence="2">Sporulation integral membrane protein YtvI</fullName>
    </submittedName>
</protein>